<dbReference type="Gene3D" id="1.10.10.10">
    <property type="entry name" value="Winged helix-like DNA-binding domain superfamily/Winged helix DNA-binding domain"/>
    <property type="match status" value="2"/>
</dbReference>
<dbReference type="InterPro" id="IPR013324">
    <property type="entry name" value="RNA_pol_sigma_r3/r4-like"/>
</dbReference>
<dbReference type="InterPro" id="IPR036388">
    <property type="entry name" value="WH-like_DNA-bd_sf"/>
</dbReference>
<dbReference type="SUPFAM" id="SSF88946">
    <property type="entry name" value="Sigma2 domain of RNA polymerase sigma factors"/>
    <property type="match status" value="1"/>
</dbReference>
<reference evidence="9 10" key="1">
    <citation type="submission" date="2014-10" db="EMBL/GenBank/DDBJ databases">
        <title>Pedobacter Kyungheensis.</title>
        <authorList>
            <person name="Anderson B.M."/>
            <person name="Newman J.D."/>
        </authorList>
    </citation>
    <scope>NUCLEOTIDE SEQUENCE [LARGE SCALE GENOMIC DNA]</scope>
    <source>
        <strain evidence="9 10">KACC 16221</strain>
    </source>
</reference>
<feature type="domain" description="RNA polymerase sigma-70 region 1.2" evidence="5">
    <location>
        <begin position="17"/>
        <end position="47"/>
    </location>
</feature>
<dbReference type="SUPFAM" id="SSF88659">
    <property type="entry name" value="Sigma3 and sigma4 domains of RNA polymerase sigma factors"/>
    <property type="match status" value="2"/>
</dbReference>
<dbReference type="InterPro" id="IPR050239">
    <property type="entry name" value="Sigma-70_RNA_pol_init_factors"/>
</dbReference>
<protein>
    <recommendedName>
        <fullName evidence="11">RNA polymerase sigma factor rpoD</fullName>
    </recommendedName>
</protein>
<feature type="domain" description="RNA polymerase sigma-70 region 4" evidence="8">
    <location>
        <begin position="223"/>
        <end position="275"/>
    </location>
</feature>
<comment type="caution">
    <text evidence="9">The sequence shown here is derived from an EMBL/GenBank/DDBJ whole genome shotgun (WGS) entry which is preliminary data.</text>
</comment>
<dbReference type="Pfam" id="PF00140">
    <property type="entry name" value="Sigma70_r1_2"/>
    <property type="match status" value="1"/>
</dbReference>
<name>A0A0C1G9G3_9SPHI</name>
<dbReference type="PRINTS" id="PR00046">
    <property type="entry name" value="SIGMA70FCT"/>
</dbReference>
<dbReference type="Pfam" id="PF04542">
    <property type="entry name" value="Sigma70_r2"/>
    <property type="match status" value="1"/>
</dbReference>
<dbReference type="GO" id="GO:0003677">
    <property type="term" value="F:DNA binding"/>
    <property type="evidence" value="ECO:0007669"/>
    <property type="project" value="UniProtKB-KW"/>
</dbReference>
<dbReference type="Pfam" id="PF04539">
    <property type="entry name" value="Sigma70_r3"/>
    <property type="match status" value="1"/>
</dbReference>
<evidence type="ECO:0008006" key="11">
    <source>
        <dbReference type="Google" id="ProtNLM"/>
    </source>
</evidence>
<evidence type="ECO:0000256" key="1">
    <source>
        <dbReference type="ARBA" id="ARBA00023015"/>
    </source>
</evidence>
<evidence type="ECO:0000259" key="8">
    <source>
        <dbReference type="Pfam" id="PF04545"/>
    </source>
</evidence>
<dbReference type="InterPro" id="IPR000943">
    <property type="entry name" value="RNA_pol_sigma70"/>
</dbReference>
<dbReference type="Gene3D" id="1.10.601.10">
    <property type="entry name" value="RNA Polymerase Primary Sigma Factor"/>
    <property type="match status" value="1"/>
</dbReference>
<dbReference type="PANTHER" id="PTHR30603:SF47">
    <property type="entry name" value="RNA POLYMERASE SIGMA FACTOR SIGD, CHLOROPLASTIC"/>
    <property type="match status" value="1"/>
</dbReference>
<organism evidence="9 10">
    <name type="scientific">Pedobacter kyungheensis</name>
    <dbReference type="NCBI Taxonomy" id="1069985"/>
    <lineage>
        <taxon>Bacteria</taxon>
        <taxon>Pseudomonadati</taxon>
        <taxon>Bacteroidota</taxon>
        <taxon>Sphingobacteriia</taxon>
        <taxon>Sphingobacteriales</taxon>
        <taxon>Sphingobacteriaceae</taxon>
        <taxon>Pedobacter</taxon>
    </lineage>
</organism>
<dbReference type="InterPro" id="IPR007627">
    <property type="entry name" value="RNA_pol_sigma70_r2"/>
</dbReference>
<dbReference type="Pfam" id="PF04545">
    <property type="entry name" value="Sigma70_r4"/>
    <property type="match status" value="1"/>
</dbReference>
<evidence type="ECO:0000313" key="10">
    <source>
        <dbReference type="Proteomes" id="UP000031246"/>
    </source>
</evidence>
<evidence type="ECO:0000256" key="4">
    <source>
        <dbReference type="ARBA" id="ARBA00023163"/>
    </source>
</evidence>
<feature type="domain" description="RNA polymerase sigma-70 region 2" evidence="7">
    <location>
        <begin position="54"/>
        <end position="123"/>
    </location>
</feature>
<dbReference type="AlphaFoldDB" id="A0A0C1G9G3"/>
<keyword evidence="1" id="KW-0805">Transcription regulation</keyword>
<dbReference type="InterPro" id="IPR009042">
    <property type="entry name" value="RNA_pol_sigma70_r1_2"/>
</dbReference>
<keyword evidence="3" id="KW-0238">DNA-binding</keyword>
<dbReference type="GO" id="GO:0016987">
    <property type="term" value="F:sigma factor activity"/>
    <property type="evidence" value="ECO:0007669"/>
    <property type="project" value="UniProtKB-KW"/>
</dbReference>
<evidence type="ECO:0000259" key="6">
    <source>
        <dbReference type="Pfam" id="PF04539"/>
    </source>
</evidence>
<dbReference type="GO" id="GO:0006352">
    <property type="term" value="P:DNA-templated transcription initiation"/>
    <property type="evidence" value="ECO:0007669"/>
    <property type="project" value="InterPro"/>
</dbReference>
<proteinExistence type="predicted"/>
<dbReference type="InterPro" id="IPR007624">
    <property type="entry name" value="RNA_pol_sigma70_r3"/>
</dbReference>
<dbReference type="InterPro" id="IPR013325">
    <property type="entry name" value="RNA_pol_sigma_r2"/>
</dbReference>
<evidence type="ECO:0000256" key="2">
    <source>
        <dbReference type="ARBA" id="ARBA00023082"/>
    </source>
</evidence>
<evidence type="ECO:0000313" key="9">
    <source>
        <dbReference type="EMBL" id="KIA96754.1"/>
    </source>
</evidence>
<keyword evidence="2" id="KW-0731">Sigma factor</keyword>
<dbReference type="NCBIfam" id="TIGR02937">
    <property type="entry name" value="sigma70-ECF"/>
    <property type="match status" value="1"/>
</dbReference>
<dbReference type="InterPro" id="IPR007630">
    <property type="entry name" value="RNA_pol_sigma70_r4"/>
</dbReference>
<dbReference type="InterPro" id="IPR014284">
    <property type="entry name" value="RNA_pol_sigma-70_dom"/>
</dbReference>
<dbReference type="PANTHER" id="PTHR30603">
    <property type="entry name" value="RNA POLYMERASE SIGMA FACTOR RPO"/>
    <property type="match status" value="1"/>
</dbReference>
<keyword evidence="4" id="KW-0804">Transcription</keyword>
<evidence type="ECO:0000256" key="3">
    <source>
        <dbReference type="ARBA" id="ARBA00023125"/>
    </source>
</evidence>
<gene>
    <name evidence="9" type="ORF">OC25_02025</name>
</gene>
<accession>A0A0C1G9G3</accession>
<sequence>MKALRIEISYTTRGYHSLNLYFNDLARIDLLSEEEELLLCRRVREGDLSAMDRLVSANLRFVVTCAKKYERMGLPLSDLINEGNLGLITAARKFDDTLGFKFISYAVFWIRQAIMMALGEHSRMIRLPMNQVRNITLAHQQMGVLEQQLERAATVEELAQAVGVPATQMEEQLLLDRMPLSLYQPSGQEAGERELVELVADQELLPSDYLASGSDQKFLVDSLMATLSARERGILEKLYGINCPMESSYEVVAAQASLTPSRIKQIAASAIKKLKTLVREKGIMYE</sequence>
<dbReference type="Proteomes" id="UP000031246">
    <property type="component" value="Unassembled WGS sequence"/>
</dbReference>
<feature type="domain" description="RNA polymerase sigma-70 region 3" evidence="6">
    <location>
        <begin position="144"/>
        <end position="203"/>
    </location>
</feature>
<keyword evidence="10" id="KW-1185">Reference proteome</keyword>
<evidence type="ECO:0000259" key="7">
    <source>
        <dbReference type="Pfam" id="PF04542"/>
    </source>
</evidence>
<dbReference type="EMBL" id="JSYN01000002">
    <property type="protein sequence ID" value="KIA96754.1"/>
    <property type="molecule type" value="Genomic_DNA"/>
</dbReference>
<evidence type="ECO:0000259" key="5">
    <source>
        <dbReference type="Pfam" id="PF00140"/>
    </source>
</evidence>